<proteinExistence type="predicted"/>
<comment type="caution">
    <text evidence="2">The sequence shown here is derived from an EMBL/GenBank/DDBJ whole genome shotgun (WGS) entry which is preliminary data.</text>
</comment>
<keyword evidence="1" id="KW-1133">Transmembrane helix</keyword>
<evidence type="ECO:0000313" key="3">
    <source>
        <dbReference type="Proteomes" id="UP000294650"/>
    </source>
</evidence>
<dbReference type="EMBL" id="SMAN01000010">
    <property type="protein sequence ID" value="TCT21700.1"/>
    <property type="molecule type" value="Genomic_DNA"/>
</dbReference>
<protein>
    <submittedName>
        <fullName evidence="2">Uncharacterized protein</fullName>
    </submittedName>
</protein>
<organism evidence="2 3">
    <name type="scientific">Melghiribacillus thermohalophilus</name>
    <dbReference type="NCBI Taxonomy" id="1324956"/>
    <lineage>
        <taxon>Bacteria</taxon>
        <taxon>Bacillati</taxon>
        <taxon>Bacillota</taxon>
        <taxon>Bacilli</taxon>
        <taxon>Bacillales</taxon>
        <taxon>Bacillaceae</taxon>
        <taxon>Melghiribacillus</taxon>
    </lineage>
</organism>
<keyword evidence="3" id="KW-1185">Reference proteome</keyword>
<name>A0A4R3MYF8_9BACI</name>
<dbReference type="RefSeq" id="WP_132371773.1">
    <property type="nucleotide sequence ID" value="NZ_SMAN01000010.1"/>
</dbReference>
<reference evidence="2 3" key="1">
    <citation type="submission" date="2019-03" db="EMBL/GenBank/DDBJ databases">
        <title>Genomic Encyclopedia of Type Strains, Phase IV (KMG-IV): sequencing the most valuable type-strain genomes for metagenomic binning, comparative biology and taxonomic classification.</title>
        <authorList>
            <person name="Goeker M."/>
        </authorList>
    </citation>
    <scope>NUCLEOTIDE SEQUENCE [LARGE SCALE GENOMIC DNA]</scope>
    <source>
        <strain evidence="2 3">DSM 25894</strain>
    </source>
</reference>
<keyword evidence="1" id="KW-0472">Membrane</keyword>
<evidence type="ECO:0000256" key="1">
    <source>
        <dbReference type="SAM" id="Phobius"/>
    </source>
</evidence>
<gene>
    <name evidence="2" type="ORF">EDD68_1104</name>
</gene>
<dbReference type="Proteomes" id="UP000294650">
    <property type="component" value="Unassembled WGS sequence"/>
</dbReference>
<dbReference type="OrthoDB" id="2200065at2"/>
<keyword evidence="1" id="KW-0812">Transmembrane</keyword>
<dbReference type="AlphaFoldDB" id="A0A4R3MYF8"/>
<evidence type="ECO:0000313" key="2">
    <source>
        <dbReference type="EMBL" id="TCT21700.1"/>
    </source>
</evidence>
<feature type="transmembrane region" description="Helical" evidence="1">
    <location>
        <begin position="12"/>
        <end position="36"/>
    </location>
</feature>
<sequence>MKKFAKELSIKKIILTLVSLFILWNIIWFSTITIMYKPYVEKVPKNDFGVHFIEEDGYTFSVKKPDYLSFTGNLTVSNNKEGESLIIWPLVFGGYEYGVRLQKDGKAYEIYVDQHLNPVKKDQGDNMAKQIIEKYRADIETLFRKGNAIWELQ</sequence>
<accession>A0A4R3MYF8</accession>